<reference evidence="3 4" key="1">
    <citation type="journal article" date="2011" name="Front. Microbiol.">
        <title>Genomic signatures of strain selection and enhancement in Bacillus atrophaeus var. globigii, a historical biowarfare simulant.</title>
        <authorList>
            <person name="Gibbons H.S."/>
            <person name="Broomall S.M."/>
            <person name="McNew L.A."/>
            <person name="Daligault H."/>
            <person name="Chapman C."/>
            <person name="Bruce D."/>
            <person name="Karavis M."/>
            <person name="Krepps M."/>
            <person name="McGregor P.A."/>
            <person name="Hong C."/>
            <person name="Park K.H."/>
            <person name="Akmal A."/>
            <person name="Feldman A."/>
            <person name="Lin J.S."/>
            <person name="Chang W.E."/>
            <person name="Higgs B.W."/>
            <person name="Demirev P."/>
            <person name="Lindquist J."/>
            <person name="Liem A."/>
            <person name="Fochler E."/>
            <person name="Read T.D."/>
            <person name="Tapia R."/>
            <person name="Johnson S."/>
            <person name="Bishop-Lilly K.A."/>
            <person name="Detter C."/>
            <person name="Han C."/>
            <person name="Sozhamannan S."/>
            <person name="Rosenzweig C.N."/>
            <person name="Skowronski E.W."/>
        </authorList>
    </citation>
    <scope>NUCLEOTIDE SEQUENCE [LARGE SCALE GENOMIC DNA]</scope>
    <source>
        <strain evidence="3 4">TPS4-2</strain>
    </source>
</reference>
<dbReference type="InterPro" id="IPR041498">
    <property type="entry name" value="Big_6"/>
</dbReference>
<accession>A0A432YIB5</accession>
<gene>
    <name evidence="3" type="ORF">CWI73_11700</name>
</gene>
<dbReference type="Pfam" id="PF00353">
    <property type="entry name" value="HemolysinCabind"/>
    <property type="match status" value="1"/>
</dbReference>
<dbReference type="InterPro" id="IPR019960">
    <property type="entry name" value="T1SS_VCA0849"/>
</dbReference>
<dbReference type="Pfam" id="PF17936">
    <property type="entry name" value="Big_6"/>
    <property type="match status" value="1"/>
</dbReference>
<evidence type="ECO:0000256" key="1">
    <source>
        <dbReference type="ARBA" id="ARBA00022837"/>
    </source>
</evidence>
<dbReference type="EMBL" id="PIQA01000014">
    <property type="protein sequence ID" value="RUO60707.1"/>
    <property type="molecule type" value="Genomic_DNA"/>
</dbReference>
<feature type="domain" description="Bacterial Ig" evidence="2">
    <location>
        <begin position="56"/>
        <end position="125"/>
    </location>
</feature>
<keyword evidence="1" id="KW-0106">Calcium</keyword>
<dbReference type="Proteomes" id="UP000288361">
    <property type="component" value="Unassembled WGS sequence"/>
</dbReference>
<dbReference type="AlphaFoldDB" id="A0A432YIB5"/>
<dbReference type="InterPro" id="IPR013783">
    <property type="entry name" value="Ig-like_fold"/>
</dbReference>
<evidence type="ECO:0000259" key="2">
    <source>
        <dbReference type="Pfam" id="PF17936"/>
    </source>
</evidence>
<evidence type="ECO:0000313" key="3">
    <source>
        <dbReference type="EMBL" id="RUO60707.1"/>
    </source>
</evidence>
<organism evidence="3 4">
    <name type="scientific">Idiomarina piscisalsi</name>
    <dbReference type="NCBI Taxonomy" id="1096243"/>
    <lineage>
        <taxon>Bacteria</taxon>
        <taxon>Pseudomonadati</taxon>
        <taxon>Pseudomonadota</taxon>
        <taxon>Gammaproteobacteria</taxon>
        <taxon>Alteromonadales</taxon>
        <taxon>Idiomarinaceae</taxon>
        <taxon>Idiomarina</taxon>
    </lineage>
</organism>
<dbReference type="GO" id="GO:0005509">
    <property type="term" value="F:calcium ion binding"/>
    <property type="evidence" value="ECO:0007669"/>
    <property type="project" value="InterPro"/>
</dbReference>
<sequence length="303" mass="31835">MQATVTRSDNTDEQGADTDIVVFSGQVNGNEKTLVIDSEGISKRASYFTNDKTGGTVGVHELEVSGVAEPGSEVELLDTSGQVVGRVTVDGSGQWQTLLSADTLNQGELTAKATDTQGNITTDTTQYHVGTKGNDSLMGDTTGDVFYGGAGSDEFIGGGNNDTFIWKGDDEGTVNIPEVDTIQDFALGNFTTDDEADRLDLSELLQGESVSSIDSYLHAEDDGNGNTVLYINSEGDLNGSDNANQLVTLQDVQMAEGQSSSDFIQQMLNDGQLLIDSGSSASTHGGNEGAYIGLNQVDKTIDS</sequence>
<dbReference type="NCBIfam" id="TIGR03661">
    <property type="entry name" value="T1SS_VCA0849"/>
    <property type="match status" value="1"/>
</dbReference>
<comment type="caution">
    <text evidence="3">The sequence shown here is derived from an EMBL/GenBank/DDBJ whole genome shotgun (WGS) entry which is preliminary data.</text>
</comment>
<dbReference type="InterPro" id="IPR001343">
    <property type="entry name" value="Hemolysn_Ca-bd"/>
</dbReference>
<evidence type="ECO:0000313" key="4">
    <source>
        <dbReference type="Proteomes" id="UP000288361"/>
    </source>
</evidence>
<dbReference type="SUPFAM" id="SSF51120">
    <property type="entry name" value="beta-Roll"/>
    <property type="match status" value="1"/>
</dbReference>
<name>A0A432YIB5_9GAMM</name>
<proteinExistence type="predicted"/>
<protein>
    <recommendedName>
        <fullName evidence="2">Bacterial Ig domain-containing protein</fullName>
    </recommendedName>
</protein>
<dbReference type="InterPro" id="IPR011049">
    <property type="entry name" value="Serralysin-like_metalloprot_C"/>
</dbReference>
<dbReference type="Gene3D" id="2.60.40.10">
    <property type="entry name" value="Immunoglobulins"/>
    <property type="match status" value="1"/>
</dbReference>